<dbReference type="Pfam" id="PF02498">
    <property type="entry name" value="Bro-N"/>
    <property type="match status" value="1"/>
</dbReference>
<evidence type="ECO:0000259" key="1">
    <source>
        <dbReference type="PROSITE" id="PS51750"/>
    </source>
</evidence>
<gene>
    <name evidence="2" type="ORF">NCTC11544_04252</name>
</gene>
<dbReference type="AlphaFoldDB" id="A0A380AHK8"/>
<evidence type="ECO:0000313" key="3">
    <source>
        <dbReference type="Proteomes" id="UP000255529"/>
    </source>
</evidence>
<dbReference type="SMART" id="SM01040">
    <property type="entry name" value="Bro-N"/>
    <property type="match status" value="1"/>
</dbReference>
<sequence length="203" mass="23003">MTTQLAFRDISFNVITRNNQIWLTSKEIANALGYATSRAVTKVFNQNQDEFTSGMTDVIEVPKSGTSANLKARSRIFSLRGAHLIAMFARTPVAKEFRRWVLDILEREVGKPVSSVPQPQFEYRYHGKVTVWDRLTNECVEFEGEAHTIKQVAEGIATDLGYKPVTVVRCEEKFAEGNDFFTTARKFAEVAQKRGYMLVKAIV</sequence>
<dbReference type="InterPro" id="IPR003497">
    <property type="entry name" value="BRO_N_domain"/>
</dbReference>
<name>A0A380AHK8_9GAMM</name>
<dbReference type="Proteomes" id="UP000255529">
    <property type="component" value="Unassembled WGS sequence"/>
</dbReference>
<organism evidence="2 3">
    <name type="scientific">Serratia quinivorans</name>
    <dbReference type="NCBI Taxonomy" id="137545"/>
    <lineage>
        <taxon>Bacteria</taxon>
        <taxon>Pseudomonadati</taxon>
        <taxon>Pseudomonadota</taxon>
        <taxon>Gammaproteobacteria</taxon>
        <taxon>Enterobacterales</taxon>
        <taxon>Yersiniaceae</taxon>
        <taxon>Serratia</taxon>
    </lineage>
</organism>
<dbReference type="PROSITE" id="PS51750">
    <property type="entry name" value="BRO_N"/>
    <property type="match status" value="1"/>
</dbReference>
<reference evidence="2 3" key="1">
    <citation type="submission" date="2018-06" db="EMBL/GenBank/DDBJ databases">
        <authorList>
            <consortium name="Pathogen Informatics"/>
            <person name="Doyle S."/>
        </authorList>
    </citation>
    <scope>NUCLEOTIDE SEQUENCE [LARGE SCALE GENOMIC DNA]</scope>
    <source>
        <strain evidence="2 3">NCTC11544</strain>
    </source>
</reference>
<feature type="domain" description="Bro-N" evidence="1">
    <location>
        <begin position="1"/>
        <end position="117"/>
    </location>
</feature>
<accession>A0A380AHK8</accession>
<evidence type="ECO:0000313" key="2">
    <source>
        <dbReference type="EMBL" id="SUI81164.1"/>
    </source>
</evidence>
<dbReference type="EMBL" id="UGYN01000002">
    <property type="protein sequence ID" value="SUI81164.1"/>
    <property type="molecule type" value="Genomic_DNA"/>
</dbReference>
<proteinExistence type="predicted"/>
<protein>
    <submittedName>
        <fullName evidence="2">Uncharacterized phage-encoded protein</fullName>
    </submittedName>
</protein>